<feature type="region of interest" description="Disordered" evidence="3">
    <location>
        <begin position="675"/>
        <end position="830"/>
    </location>
</feature>
<dbReference type="Gene3D" id="1.10.10.10">
    <property type="entry name" value="Winged helix-like DNA-binding domain superfamily/Winged helix DNA-binding domain"/>
    <property type="match status" value="1"/>
</dbReference>
<evidence type="ECO:0000259" key="6">
    <source>
        <dbReference type="PROSITE" id="PS51741"/>
    </source>
</evidence>
<organism evidence="7 8">
    <name type="scientific">Trematosphaeria pertusa</name>
    <dbReference type="NCBI Taxonomy" id="390896"/>
    <lineage>
        <taxon>Eukaryota</taxon>
        <taxon>Fungi</taxon>
        <taxon>Dikarya</taxon>
        <taxon>Ascomycota</taxon>
        <taxon>Pezizomycotina</taxon>
        <taxon>Dothideomycetes</taxon>
        <taxon>Pleosporomycetidae</taxon>
        <taxon>Pleosporales</taxon>
        <taxon>Massarineae</taxon>
        <taxon>Trematosphaeriaceae</taxon>
        <taxon>Trematosphaeria</taxon>
    </lineage>
</organism>
<evidence type="ECO:0000256" key="1">
    <source>
        <dbReference type="PROSITE-ProRule" id="PRU01077"/>
    </source>
</evidence>
<dbReference type="FunFam" id="1.10.555.10:FF:000044">
    <property type="entry name" value="Rho-gtpase-activating protein 8"/>
    <property type="match status" value="1"/>
</dbReference>
<dbReference type="InterPro" id="IPR036390">
    <property type="entry name" value="WH_DNA-bd_sf"/>
</dbReference>
<sequence length="830" mass="92758">MATGFAGSFWSSDYAGGLGVLFGKLQQGVQENQQILTVARMRADAEEQYGNSLAAISPATERIGGGFTRDEGASVRKAYEGVRTEMEAAASNHHKIASNIRELVVNPFGRWCEAHAARVQNSQDDLQSRIKIHDRQADAVRKFRSQYYNKCRLVEDLEEEDKLAFQDPQSEAAQSPKMKVPTIKMSEPDENEEEPIDLGDETYQPDQVKKILTHMLDNIKLAEVKVPILGTYQNCSTGADITDYIQKHMAATSVSYAERIGQDMIANGFLRLVGNVGNTFANSSRMNYQWKPKVFQMTGIPEKKKPLDRVSSTMSNDSFSVDSPVGTVQEYLSGWNPLNNPYPNETPAEKLRREAREADERYKQSVKKLDSLRCNLEEAMVDHLKFMERCELDRLKAIKAVILDFSGAISNVIPSLQSTVDKMMLFQETVQPLGDLRYMLENYRTGPFVPRVTTYENYYNSVDEQTFGVDLEARARSDRKRVPLLVTTILTFLDNHYPDLEGDEARRGIWLVDVPLAQTHNLRASINTGKTFPHEILEKYDIPIVASVLKLYLLELPDSLVSSHVYEIVKTIYSTTATDASEETRISVIQSTLGQLRLANIATLDAICTHFTRLIELTSADEAYVMALANALSPCILRPRQESSLTMNERYSYRLIRDLFAHKDAIFGELKRASALTHSSSGAQRPRAISTDESNRRANYEERNRAIAAQRSPRATSPAPGPRGDGSHRRDRSRTRFPVNTSSPTDTRRTGTRNSLEVPGSLDSSPVVEGNGTNGSTEPQEHPAPSSTRVPLPRKHAGSLARSNRDSTGSLRAEDGAPRGVQLEDRPMND</sequence>
<dbReference type="GO" id="GO:0007264">
    <property type="term" value="P:small GTPase-mediated signal transduction"/>
    <property type="evidence" value="ECO:0007669"/>
    <property type="project" value="TreeGrafter"/>
</dbReference>
<dbReference type="SUPFAM" id="SSF48350">
    <property type="entry name" value="GTPase activation domain, GAP"/>
    <property type="match status" value="1"/>
</dbReference>
<keyword evidence="1 2" id="KW-0175">Coiled coil</keyword>
<feature type="compositionally biased region" description="Basic and acidic residues" evidence="3">
    <location>
        <begin position="693"/>
        <end position="705"/>
    </location>
</feature>
<dbReference type="GO" id="GO:0000935">
    <property type="term" value="C:division septum"/>
    <property type="evidence" value="ECO:0007669"/>
    <property type="project" value="TreeGrafter"/>
</dbReference>
<dbReference type="GO" id="GO:0005096">
    <property type="term" value="F:GTPase activator activity"/>
    <property type="evidence" value="ECO:0007669"/>
    <property type="project" value="TreeGrafter"/>
</dbReference>
<gene>
    <name evidence="7" type="ORF">BU26DRAFT_131984</name>
</gene>
<evidence type="ECO:0000259" key="4">
    <source>
        <dbReference type="PROSITE" id="PS50186"/>
    </source>
</evidence>
<proteinExistence type="predicted"/>
<dbReference type="PROSITE" id="PS50186">
    <property type="entry name" value="DEP"/>
    <property type="match status" value="1"/>
</dbReference>
<dbReference type="Pfam" id="PF00610">
    <property type="entry name" value="DEP"/>
    <property type="match status" value="1"/>
</dbReference>
<dbReference type="InterPro" id="IPR027267">
    <property type="entry name" value="AH/BAR_dom_sf"/>
</dbReference>
<dbReference type="GO" id="GO:0005737">
    <property type="term" value="C:cytoplasm"/>
    <property type="evidence" value="ECO:0007669"/>
    <property type="project" value="TreeGrafter"/>
</dbReference>
<evidence type="ECO:0000313" key="8">
    <source>
        <dbReference type="Proteomes" id="UP000800094"/>
    </source>
</evidence>
<dbReference type="InterPro" id="IPR008936">
    <property type="entry name" value="Rho_GTPase_activation_prot"/>
</dbReference>
<dbReference type="FunFam" id="1.20.1270.60:FF:000073">
    <property type="entry name" value="RhoGAP and Fes/CIP4 domain protein"/>
    <property type="match status" value="1"/>
</dbReference>
<dbReference type="RefSeq" id="XP_033677743.1">
    <property type="nucleotide sequence ID" value="XM_033819680.1"/>
</dbReference>
<evidence type="ECO:0000259" key="5">
    <source>
        <dbReference type="PROSITE" id="PS50238"/>
    </source>
</evidence>
<accession>A0A6A6HXX6</accession>
<dbReference type="Pfam" id="PF00611">
    <property type="entry name" value="FCH"/>
    <property type="match status" value="1"/>
</dbReference>
<dbReference type="InterPro" id="IPR000591">
    <property type="entry name" value="DEP_dom"/>
</dbReference>
<dbReference type="Proteomes" id="UP000800094">
    <property type="component" value="Unassembled WGS sequence"/>
</dbReference>
<dbReference type="FunFam" id="1.20.1270.60:FF:000050">
    <property type="entry name" value="RhoGAP and Fes/CIP4 domain protein"/>
    <property type="match status" value="1"/>
</dbReference>
<dbReference type="GO" id="GO:0005886">
    <property type="term" value="C:plasma membrane"/>
    <property type="evidence" value="ECO:0007669"/>
    <property type="project" value="TreeGrafter"/>
</dbReference>
<evidence type="ECO:0000256" key="3">
    <source>
        <dbReference type="SAM" id="MobiDB-lite"/>
    </source>
</evidence>
<dbReference type="GO" id="GO:0007010">
    <property type="term" value="P:cytoskeleton organization"/>
    <property type="evidence" value="ECO:0007669"/>
    <property type="project" value="TreeGrafter"/>
</dbReference>
<dbReference type="SUPFAM" id="SSF103657">
    <property type="entry name" value="BAR/IMD domain-like"/>
    <property type="match status" value="1"/>
</dbReference>
<name>A0A6A6HXX6_9PLEO</name>
<reference evidence="7" key="1">
    <citation type="journal article" date="2020" name="Stud. Mycol.">
        <title>101 Dothideomycetes genomes: a test case for predicting lifestyles and emergence of pathogens.</title>
        <authorList>
            <person name="Haridas S."/>
            <person name="Albert R."/>
            <person name="Binder M."/>
            <person name="Bloem J."/>
            <person name="Labutti K."/>
            <person name="Salamov A."/>
            <person name="Andreopoulos B."/>
            <person name="Baker S."/>
            <person name="Barry K."/>
            <person name="Bills G."/>
            <person name="Bluhm B."/>
            <person name="Cannon C."/>
            <person name="Castanera R."/>
            <person name="Culley D."/>
            <person name="Daum C."/>
            <person name="Ezra D."/>
            <person name="Gonzalez J."/>
            <person name="Henrissat B."/>
            <person name="Kuo A."/>
            <person name="Liang C."/>
            <person name="Lipzen A."/>
            <person name="Lutzoni F."/>
            <person name="Magnuson J."/>
            <person name="Mondo S."/>
            <person name="Nolan M."/>
            <person name="Ohm R."/>
            <person name="Pangilinan J."/>
            <person name="Park H.-J."/>
            <person name="Ramirez L."/>
            <person name="Alfaro M."/>
            <person name="Sun H."/>
            <person name="Tritt A."/>
            <person name="Yoshinaga Y."/>
            <person name="Zwiers L.-H."/>
            <person name="Turgeon B."/>
            <person name="Goodwin S."/>
            <person name="Spatafora J."/>
            <person name="Crous P."/>
            <person name="Grigoriev I."/>
        </authorList>
    </citation>
    <scope>NUCLEOTIDE SEQUENCE</scope>
    <source>
        <strain evidence="7">CBS 122368</strain>
    </source>
</reference>
<dbReference type="Gene3D" id="1.10.555.10">
    <property type="entry name" value="Rho GTPase activation protein"/>
    <property type="match status" value="1"/>
</dbReference>
<feature type="domain" description="F-BAR" evidence="6">
    <location>
        <begin position="3"/>
        <end position="435"/>
    </location>
</feature>
<feature type="domain" description="Rho-GAP" evidence="5">
    <location>
        <begin position="469"/>
        <end position="667"/>
    </location>
</feature>
<feature type="domain" description="DEP" evidence="4">
    <location>
        <begin position="215"/>
        <end position="292"/>
    </location>
</feature>
<keyword evidence="8" id="KW-1185">Reference proteome</keyword>
<dbReference type="SMART" id="SM00324">
    <property type="entry name" value="RhoGAP"/>
    <property type="match status" value="1"/>
</dbReference>
<dbReference type="PROSITE" id="PS50238">
    <property type="entry name" value="RHOGAP"/>
    <property type="match status" value="1"/>
</dbReference>
<dbReference type="PANTHER" id="PTHR23065:SF17">
    <property type="entry name" value="RHO-GTPASE-ACTIVATING PROTEIN RGD2"/>
    <property type="match status" value="1"/>
</dbReference>
<dbReference type="Pfam" id="PF00620">
    <property type="entry name" value="RhoGAP"/>
    <property type="match status" value="1"/>
</dbReference>
<feature type="coiled-coil region" evidence="2">
    <location>
        <begin position="348"/>
        <end position="375"/>
    </location>
</feature>
<dbReference type="PROSITE" id="PS51741">
    <property type="entry name" value="F_BAR"/>
    <property type="match status" value="1"/>
</dbReference>
<dbReference type="EMBL" id="ML987207">
    <property type="protein sequence ID" value="KAF2242739.1"/>
    <property type="molecule type" value="Genomic_DNA"/>
</dbReference>
<dbReference type="InterPro" id="IPR036388">
    <property type="entry name" value="WH-like_DNA-bd_sf"/>
</dbReference>
<dbReference type="PANTHER" id="PTHR23065">
    <property type="entry name" value="PROLINE-SERINE-THREONINE PHOSPHATASE INTERACTING PROTEIN 1"/>
    <property type="match status" value="1"/>
</dbReference>
<dbReference type="InterPro" id="IPR031160">
    <property type="entry name" value="F_BAR_dom"/>
</dbReference>
<dbReference type="InterPro" id="IPR000198">
    <property type="entry name" value="RhoGAP_dom"/>
</dbReference>
<dbReference type="CDD" id="cd04399">
    <property type="entry name" value="RhoGAP_fRGD2"/>
    <property type="match status" value="1"/>
</dbReference>
<feature type="compositionally biased region" description="Basic and acidic residues" evidence="3">
    <location>
        <begin position="812"/>
        <end position="830"/>
    </location>
</feature>
<evidence type="ECO:0000313" key="7">
    <source>
        <dbReference type="EMBL" id="KAF2242739.1"/>
    </source>
</evidence>
<dbReference type="OrthoDB" id="2155291at2759"/>
<dbReference type="SMART" id="SM00055">
    <property type="entry name" value="FCH"/>
    <property type="match status" value="1"/>
</dbReference>
<dbReference type="AlphaFoldDB" id="A0A6A6HXX6"/>
<dbReference type="GeneID" id="54573010"/>
<dbReference type="InterPro" id="IPR001060">
    <property type="entry name" value="FCH_dom"/>
</dbReference>
<protein>
    <submittedName>
        <fullName evidence="7">Rho-GTPase-activating protein-like protein</fullName>
    </submittedName>
</protein>
<dbReference type="Gene3D" id="1.20.1270.60">
    <property type="entry name" value="Arfaptin homology (AH) domain/BAR domain"/>
    <property type="match status" value="2"/>
</dbReference>
<dbReference type="SUPFAM" id="SSF46785">
    <property type="entry name" value="Winged helix' DNA-binding domain"/>
    <property type="match status" value="1"/>
</dbReference>
<evidence type="ECO:0000256" key="2">
    <source>
        <dbReference type="SAM" id="Coils"/>
    </source>
</evidence>